<dbReference type="HOGENOM" id="CLU_110355_3_1_6"/>
<keyword evidence="4" id="KW-1185">Reference proteome</keyword>
<dbReference type="PANTHER" id="PTHR33606">
    <property type="entry name" value="PROTEIN YCII"/>
    <property type="match status" value="1"/>
</dbReference>
<accession>B8KVE4</accession>
<dbReference type="EMBL" id="DS999411">
    <property type="protein sequence ID" value="EED35015.1"/>
    <property type="molecule type" value="Genomic_DNA"/>
</dbReference>
<name>B8KVE4_9GAMM</name>
<dbReference type="SUPFAM" id="SSF54909">
    <property type="entry name" value="Dimeric alpha+beta barrel"/>
    <property type="match status" value="1"/>
</dbReference>
<dbReference type="AlphaFoldDB" id="B8KVE4"/>
<comment type="similarity">
    <text evidence="1">Belongs to the YciI family.</text>
</comment>
<evidence type="ECO:0000256" key="1">
    <source>
        <dbReference type="ARBA" id="ARBA00007689"/>
    </source>
</evidence>
<reference evidence="4" key="1">
    <citation type="journal article" date="2013" name="BMC Microbiol.">
        <title>Taxonomy and evolution of bacteriochlorophyll a-containing members of the OM60/NOR5 clade of marine gammaproteobacteria: description of Luminiphilus syltensis gen. nov., sp. nov., reclassification of Haliea rubra as Pseudohaliea rubra gen. nov., comb. nov., and emendation of Chromatocurvus halotolerans.</title>
        <authorList>
            <person name="Spring S."/>
            <person name="Riedel T."/>
            <person name="Sproer C."/>
            <person name="Yan S."/>
            <person name="Harder J."/>
            <person name="Fuchs B.M."/>
        </authorList>
    </citation>
    <scope>NUCLEOTIDE SEQUENCE [LARGE SCALE GENOMIC DNA]</scope>
    <source>
        <strain evidence="4">NOR51-B</strain>
    </source>
</reference>
<evidence type="ECO:0000313" key="4">
    <source>
        <dbReference type="Proteomes" id="UP000004699"/>
    </source>
</evidence>
<dbReference type="InterPro" id="IPR011008">
    <property type="entry name" value="Dimeric_a/b-barrel"/>
</dbReference>
<feature type="domain" description="YCII-related" evidence="2">
    <location>
        <begin position="2"/>
        <end position="72"/>
    </location>
</feature>
<dbReference type="InterPro" id="IPR051807">
    <property type="entry name" value="Sec-metab_biosynth-assoc"/>
</dbReference>
<dbReference type="Pfam" id="PF03795">
    <property type="entry name" value="YCII"/>
    <property type="match status" value="1"/>
</dbReference>
<dbReference type="Gene3D" id="3.30.70.1060">
    <property type="entry name" value="Dimeric alpha+beta barrel"/>
    <property type="match status" value="1"/>
</dbReference>
<evidence type="ECO:0000313" key="3">
    <source>
        <dbReference type="EMBL" id="EED35015.1"/>
    </source>
</evidence>
<organism evidence="3 4">
    <name type="scientific">Luminiphilus syltensis NOR5-1B</name>
    <dbReference type="NCBI Taxonomy" id="565045"/>
    <lineage>
        <taxon>Bacteria</taxon>
        <taxon>Pseudomonadati</taxon>
        <taxon>Pseudomonadota</taxon>
        <taxon>Gammaproteobacteria</taxon>
        <taxon>Cellvibrionales</taxon>
        <taxon>Halieaceae</taxon>
        <taxon>Luminiphilus</taxon>
    </lineage>
</organism>
<dbReference type="eggNOG" id="COG2350">
    <property type="taxonomic scope" value="Bacteria"/>
</dbReference>
<evidence type="ECO:0000259" key="2">
    <source>
        <dbReference type="Pfam" id="PF03795"/>
    </source>
</evidence>
<protein>
    <submittedName>
        <fullName evidence="3">YCII-related domain superfamily protein</fullName>
    </submittedName>
</protein>
<dbReference type="Proteomes" id="UP000004699">
    <property type="component" value="Unassembled WGS sequence"/>
</dbReference>
<gene>
    <name evidence="3" type="ORF">NOR51B_956</name>
</gene>
<dbReference type="PANTHER" id="PTHR33606:SF3">
    <property type="entry name" value="PROTEIN YCII"/>
    <property type="match status" value="1"/>
</dbReference>
<sequence length="77" mass="8682">MRLETREAHLEYIKGFGEQLVMAGPFLDDADNMTGSLLILDFDDRVAAEAFCDNDPYARAGLFESVTINRWKKTLPA</sequence>
<dbReference type="InterPro" id="IPR005545">
    <property type="entry name" value="YCII"/>
</dbReference>
<proteinExistence type="inferred from homology"/>